<dbReference type="GO" id="GO:0000150">
    <property type="term" value="F:DNA strand exchange activity"/>
    <property type="evidence" value="ECO:0007669"/>
    <property type="project" value="InterPro"/>
</dbReference>
<keyword evidence="1" id="KW-0238">DNA-binding</keyword>
<dbReference type="Proteomes" id="UP000095709">
    <property type="component" value="Unassembled WGS sequence"/>
</dbReference>
<reference evidence="5 6" key="1">
    <citation type="submission" date="2015-09" db="EMBL/GenBank/DDBJ databases">
        <authorList>
            <consortium name="Pathogen Informatics"/>
        </authorList>
    </citation>
    <scope>NUCLEOTIDE SEQUENCE [LARGE SCALE GENOMIC DNA]</scope>
    <source>
        <strain evidence="5 6">2789STDY5834885</strain>
    </source>
</reference>
<dbReference type="GO" id="GO:0003677">
    <property type="term" value="F:DNA binding"/>
    <property type="evidence" value="ECO:0007669"/>
    <property type="project" value="UniProtKB-KW"/>
</dbReference>
<dbReference type="InterPro" id="IPR050639">
    <property type="entry name" value="SSR_resolvase"/>
</dbReference>
<organism evidence="5 6">
    <name type="scientific">Fusicatenibacter saccharivorans</name>
    <dbReference type="NCBI Taxonomy" id="1150298"/>
    <lineage>
        <taxon>Bacteria</taxon>
        <taxon>Bacillati</taxon>
        <taxon>Bacillota</taxon>
        <taxon>Clostridia</taxon>
        <taxon>Lachnospirales</taxon>
        <taxon>Lachnospiraceae</taxon>
        <taxon>Fusicatenibacter</taxon>
    </lineage>
</organism>
<dbReference type="PANTHER" id="PTHR30461">
    <property type="entry name" value="DNA-INVERTASE FROM LAMBDOID PROPHAGE"/>
    <property type="match status" value="1"/>
</dbReference>
<dbReference type="Gene3D" id="3.90.1750.20">
    <property type="entry name" value="Putative Large Serine Recombinase, Chain B, Domain 2"/>
    <property type="match status" value="1"/>
</dbReference>
<name>A0A174GBE5_9FIRM</name>
<keyword evidence="2" id="KW-0233">DNA recombination</keyword>
<evidence type="ECO:0000256" key="2">
    <source>
        <dbReference type="ARBA" id="ARBA00023172"/>
    </source>
</evidence>
<evidence type="ECO:0000313" key="5">
    <source>
        <dbReference type="EMBL" id="CUO59814.1"/>
    </source>
</evidence>
<feature type="domain" description="Recombinase" evidence="4">
    <location>
        <begin position="1"/>
        <end position="114"/>
    </location>
</feature>
<accession>A0A174GBE5</accession>
<evidence type="ECO:0000256" key="1">
    <source>
        <dbReference type="ARBA" id="ARBA00023125"/>
    </source>
</evidence>
<evidence type="ECO:0000313" key="6">
    <source>
        <dbReference type="Proteomes" id="UP000095709"/>
    </source>
</evidence>
<dbReference type="PROSITE" id="PS51737">
    <property type="entry name" value="RECOMBINASE_DNA_BIND"/>
    <property type="match status" value="1"/>
</dbReference>
<dbReference type="InterPro" id="IPR038109">
    <property type="entry name" value="DNA_bind_recomb_sf"/>
</dbReference>
<dbReference type="Pfam" id="PF13408">
    <property type="entry name" value="Zn_ribbon_recom"/>
    <property type="match status" value="1"/>
</dbReference>
<dbReference type="EMBL" id="CZAL01000001">
    <property type="protein sequence ID" value="CUO59814.1"/>
    <property type="molecule type" value="Genomic_DNA"/>
</dbReference>
<dbReference type="AlphaFoldDB" id="A0A174GBE5"/>
<keyword evidence="3" id="KW-0175">Coiled coil</keyword>
<dbReference type="InterPro" id="IPR025827">
    <property type="entry name" value="Zn_ribbon_recom_dom"/>
</dbReference>
<proteinExistence type="predicted"/>
<dbReference type="PANTHER" id="PTHR30461:SF2">
    <property type="entry name" value="SERINE RECOMBINASE PINE-RELATED"/>
    <property type="match status" value="1"/>
</dbReference>
<evidence type="ECO:0000259" key="4">
    <source>
        <dbReference type="PROSITE" id="PS51737"/>
    </source>
</evidence>
<protein>
    <submittedName>
        <fullName evidence="5">Recombinase</fullName>
    </submittedName>
</protein>
<dbReference type="InterPro" id="IPR011109">
    <property type="entry name" value="DNA_bind_recombinase_dom"/>
</dbReference>
<sequence length="345" mass="41016">MYAQGIGKQSIAKILNAEGILCPSEYKKLNGENYKNCNRLEKTSYWTYSTIKVMLQNEIYIGNMVQGKKHQRMRSKQRLVEKENWIRVENTHEPIIDRQLWDKVQKLLTKKHRDIDLETNKNIFAGFIKCGDCGRAMMKNFWRRADGSKSYSFYCGTYKRSGKDYCTPHTLPFQVLNDIVLGDLKQIIRNVENLQELVKSQSFTATKIRKSTDIELTKLKAELERVKKLKKSIYEDYKDELISKEEFLSYREDYQQKETLYSKQIEMLEEKKKESVTEDVFETPWLRRLLELKDIEELDRDIIVEMIDHITVYENRKLKISYNFGNELEHLFSSVYCEDLEKKAI</sequence>
<feature type="coiled-coil region" evidence="3">
    <location>
        <begin position="209"/>
        <end position="271"/>
    </location>
</feature>
<gene>
    <name evidence="5" type="ORF">ERS852498_00001</name>
</gene>
<evidence type="ECO:0000256" key="3">
    <source>
        <dbReference type="SAM" id="Coils"/>
    </source>
</evidence>
<dbReference type="Pfam" id="PF07508">
    <property type="entry name" value="Recombinase"/>
    <property type="match status" value="1"/>
</dbReference>